<evidence type="ECO:0000256" key="4">
    <source>
        <dbReference type="ARBA" id="ARBA00022840"/>
    </source>
</evidence>
<dbReference type="Pfam" id="PF00004">
    <property type="entry name" value="AAA"/>
    <property type="match status" value="2"/>
</dbReference>
<organism evidence="10 11">
    <name type="scientific">Talaromyces proteolyticus</name>
    <dbReference type="NCBI Taxonomy" id="1131652"/>
    <lineage>
        <taxon>Eukaryota</taxon>
        <taxon>Fungi</taxon>
        <taxon>Dikarya</taxon>
        <taxon>Ascomycota</taxon>
        <taxon>Pezizomycotina</taxon>
        <taxon>Eurotiomycetes</taxon>
        <taxon>Eurotiomycetidae</taxon>
        <taxon>Eurotiales</taxon>
        <taxon>Trichocomaceae</taxon>
        <taxon>Talaromyces</taxon>
        <taxon>Talaromyces sect. Bacilispori</taxon>
    </lineage>
</organism>
<keyword evidence="4" id="KW-0067">ATP-binding</keyword>
<evidence type="ECO:0000256" key="5">
    <source>
        <dbReference type="ARBA" id="ARBA00032509"/>
    </source>
</evidence>
<comment type="caution">
    <text evidence="10">The sequence shown here is derived from an EMBL/GenBank/DDBJ whole genome shotgun (WGS) entry which is preliminary data.</text>
</comment>
<evidence type="ECO:0000259" key="9">
    <source>
        <dbReference type="SMART" id="SM00382"/>
    </source>
</evidence>
<evidence type="ECO:0000256" key="1">
    <source>
        <dbReference type="ARBA" id="ARBA00006914"/>
    </source>
</evidence>
<dbReference type="GO" id="GO:0016887">
    <property type="term" value="F:ATP hydrolysis activity"/>
    <property type="evidence" value="ECO:0007669"/>
    <property type="project" value="InterPro"/>
</dbReference>
<feature type="region of interest" description="Disordered" evidence="8">
    <location>
        <begin position="76"/>
        <end position="101"/>
    </location>
</feature>
<evidence type="ECO:0000313" key="11">
    <source>
        <dbReference type="Proteomes" id="UP001201262"/>
    </source>
</evidence>
<dbReference type="GO" id="GO:1990275">
    <property type="term" value="F:preribosome binding"/>
    <property type="evidence" value="ECO:0007669"/>
    <property type="project" value="TreeGrafter"/>
</dbReference>
<feature type="compositionally biased region" description="Basic and acidic residues" evidence="8">
    <location>
        <begin position="150"/>
        <end position="165"/>
    </location>
</feature>
<dbReference type="EMBL" id="JAJTJA010000006">
    <property type="protein sequence ID" value="KAH8697035.1"/>
    <property type="molecule type" value="Genomic_DNA"/>
</dbReference>
<dbReference type="SMART" id="SM00382">
    <property type="entry name" value="AAA"/>
    <property type="match status" value="2"/>
</dbReference>
<dbReference type="FunFam" id="3.40.50.300:FF:000149">
    <property type="entry name" value="Nuclear valosin-containing protein-like"/>
    <property type="match status" value="1"/>
</dbReference>
<dbReference type="GeneID" id="70241569"/>
<dbReference type="InterPro" id="IPR003593">
    <property type="entry name" value="AAA+_ATPase"/>
</dbReference>
<name>A0AAD4PVR3_9EURO</name>
<evidence type="ECO:0000256" key="6">
    <source>
        <dbReference type="ARBA" id="ARBA00034532"/>
    </source>
</evidence>
<dbReference type="PROSITE" id="PS00674">
    <property type="entry name" value="AAA"/>
    <property type="match status" value="1"/>
</dbReference>
<dbReference type="Pfam" id="PF17862">
    <property type="entry name" value="AAA_lid_3"/>
    <property type="match status" value="2"/>
</dbReference>
<accession>A0AAD4PVR3</accession>
<feature type="domain" description="AAA+ ATPase" evidence="9">
    <location>
        <begin position="514"/>
        <end position="651"/>
    </location>
</feature>
<gene>
    <name evidence="10" type="ORF">BGW36DRAFT_296545</name>
</gene>
<dbReference type="PANTHER" id="PTHR23077:SF171">
    <property type="entry name" value="NUCLEAR VALOSIN-CONTAINING PROTEIN-LIKE"/>
    <property type="match status" value="1"/>
</dbReference>
<dbReference type="GO" id="GO:0003723">
    <property type="term" value="F:RNA binding"/>
    <property type="evidence" value="ECO:0007669"/>
    <property type="project" value="TreeGrafter"/>
</dbReference>
<evidence type="ECO:0000256" key="7">
    <source>
        <dbReference type="ARBA" id="ARBA00048778"/>
    </source>
</evidence>
<dbReference type="Proteomes" id="UP001201262">
    <property type="component" value="Unassembled WGS sequence"/>
</dbReference>
<keyword evidence="11" id="KW-1185">Reference proteome</keyword>
<dbReference type="CDD" id="cd19518">
    <property type="entry name" value="RecA-like_NVL_r1-like"/>
    <property type="match status" value="1"/>
</dbReference>
<dbReference type="InterPro" id="IPR041569">
    <property type="entry name" value="AAA_lid_3"/>
</dbReference>
<evidence type="ECO:0000256" key="2">
    <source>
        <dbReference type="ARBA" id="ARBA00022593"/>
    </source>
</evidence>
<sequence>MPIKNRGRPTLSQGLDKEIYQIVRKIADEQQAENGRMRLSTYTIYDSIKRSNSSLNRKPKKLLEDSIERVLEVVQSDVHGDESDSVNGDFEGLEDEKVAPLESNNLNRSIVNAWSTSTKSPAPSRKGNDQSATDGAAESTTSVNKRRHHANESASKRRKADHPIDKSPPTHVSLSDLGGMDDVLQELGDLIILPMTRPQIFTTSKVQPPRGVLLHGPPGCGKTMLANAFAADLGVPFISISAPSVVSGMSGESEKALREHFDEAKKVAPCLVFIDEIDAITPKRESAQREMEKRIVAQLLTCMDDLALEKTDGKPVIVLAATNRPDSLDPALRRGGRFDKEINLTVPSEPVREQILRTLTRKTQLADDLDFKTLAKRTAGFVGADLSDLVSTAGSAAIKRYLEILRSHTGEEMEIEGETEENVSTKVKEIRQLIKHAKETPIGEETNPVLVSNADFFTALPKIQPSSKREGFATIPDTTWADIGALGGVRDELVTAIVEPIRDPDIYAKVGITAPTGVLLWGPPGCGKTLLAKAVANESRANFISVKGPELLNKYVGESERAVRQVFVRARSSIPCVIFFDELDALVPRRDDALSESSARVVNTLLTELDGLGSNRSGIYIIAATNRPDIIDPAMLRPGRLETLLFVNLPGPSERAEILQTLVRNLPIEFSEQLRGLAETCEGYSGADLGSLLRRAGYAAIKRRDMIKFEDFVVAKEHIRPSVTDLRKYEKLRRDWSSTLL</sequence>
<proteinExistence type="inferred from homology"/>
<dbReference type="InterPro" id="IPR003960">
    <property type="entry name" value="ATPase_AAA_CS"/>
</dbReference>
<dbReference type="RefSeq" id="XP_046071736.1">
    <property type="nucleotide sequence ID" value="XM_046211282.1"/>
</dbReference>
<dbReference type="CDD" id="cd19530">
    <property type="entry name" value="RecA-like_NVL_r2-like"/>
    <property type="match status" value="1"/>
</dbReference>
<feature type="domain" description="AAA+ ATPase" evidence="9">
    <location>
        <begin position="208"/>
        <end position="348"/>
    </location>
</feature>
<feature type="region of interest" description="Disordered" evidence="8">
    <location>
        <begin position="114"/>
        <end position="177"/>
    </location>
</feature>
<dbReference type="GO" id="GO:0007031">
    <property type="term" value="P:peroxisome organization"/>
    <property type="evidence" value="ECO:0007669"/>
    <property type="project" value="UniProtKB-KW"/>
</dbReference>
<protein>
    <recommendedName>
        <fullName evidence="6">Peroxisomal ATPase PEX1</fullName>
    </recommendedName>
    <alternativeName>
        <fullName evidence="5">Peroxin-1</fullName>
    </alternativeName>
</protein>
<dbReference type="PANTHER" id="PTHR23077">
    <property type="entry name" value="AAA-FAMILY ATPASE"/>
    <property type="match status" value="1"/>
</dbReference>
<dbReference type="FunFam" id="3.40.50.300:FF:000365">
    <property type="entry name" value="Ribosome biogenesis ATPase RIX7"/>
    <property type="match status" value="1"/>
</dbReference>
<dbReference type="FunFam" id="1.10.8.60:FF:000081">
    <property type="entry name" value="AAA family ATPase/60S ribosome export protein"/>
    <property type="match status" value="1"/>
</dbReference>
<reference evidence="10" key="1">
    <citation type="submission" date="2021-12" db="EMBL/GenBank/DDBJ databases">
        <title>Convergent genome expansion in fungi linked to evolution of root-endophyte symbiosis.</title>
        <authorList>
            <consortium name="DOE Joint Genome Institute"/>
            <person name="Ke Y.-H."/>
            <person name="Bonito G."/>
            <person name="Liao H.-L."/>
            <person name="Looney B."/>
            <person name="Rojas-Flechas A."/>
            <person name="Nash J."/>
            <person name="Hameed K."/>
            <person name="Schadt C."/>
            <person name="Martin F."/>
            <person name="Crous P.W."/>
            <person name="Miettinen O."/>
            <person name="Magnuson J.K."/>
            <person name="Labbe J."/>
            <person name="Jacobson D."/>
            <person name="Doktycz M.J."/>
            <person name="Veneault-Fourrey C."/>
            <person name="Kuo A."/>
            <person name="Mondo S."/>
            <person name="Calhoun S."/>
            <person name="Riley R."/>
            <person name="Ohm R."/>
            <person name="LaButti K."/>
            <person name="Andreopoulos B."/>
            <person name="Pangilinan J."/>
            <person name="Nolan M."/>
            <person name="Tritt A."/>
            <person name="Clum A."/>
            <person name="Lipzen A."/>
            <person name="Daum C."/>
            <person name="Barry K."/>
            <person name="Grigoriev I.V."/>
            <person name="Vilgalys R."/>
        </authorList>
    </citation>
    <scope>NUCLEOTIDE SEQUENCE</scope>
    <source>
        <strain evidence="10">PMI_201</strain>
    </source>
</reference>
<dbReference type="SUPFAM" id="SSF52540">
    <property type="entry name" value="P-loop containing nucleoside triphosphate hydrolases"/>
    <property type="match status" value="2"/>
</dbReference>
<comment type="catalytic activity">
    <reaction evidence="7">
        <text>ATP + H2O = ADP + phosphate + H(+)</text>
        <dbReference type="Rhea" id="RHEA:13065"/>
        <dbReference type="ChEBI" id="CHEBI:15377"/>
        <dbReference type="ChEBI" id="CHEBI:15378"/>
        <dbReference type="ChEBI" id="CHEBI:30616"/>
        <dbReference type="ChEBI" id="CHEBI:43474"/>
        <dbReference type="ChEBI" id="CHEBI:456216"/>
    </reaction>
    <physiologicalReaction direction="left-to-right" evidence="7">
        <dbReference type="Rhea" id="RHEA:13066"/>
    </physiologicalReaction>
</comment>
<dbReference type="Gene3D" id="1.10.8.60">
    <property type="match status" value="2"/>
</dbReference>
<dbReference type="GO" id="GO:0005634">
    <property type="term" value="C:nucleus"/>
    <property type="evidence" value="ECO:0007669"/>
    <property type="project" value="TreeGrafter"/>
</dbReference>
<evidence type="ECO:0000313" key="10">
    <source>
        <dbReference type="EMBL" id="KAH8697035.1"/>
    </source>
</evidence>
<keyword evidence="3" id="KW-0547">Nucleotide-binding</keyword>
<dbReference type="Gene3D" id="3.40.50.300">
    <property type="entry name" value="P-loop containing nucleotide triphosphate hydrolases"/>
    <property type="match status" value="2"/>
</dbReference>
<keyword evidence="2" id="KW-0962">Peroxisome biogenesis</keyword>
<comment type="similarity">
    <text evidence="1">Belongs to the AAA ATPase family.</text>
</comment>
<feature type="compositionally biased region" description="Polar residues" evidence="8">
    <location>
        <begin position="129"/>
        <end position="143"/>
    </location>
</feature>
<dbReference type="InterPro" id="IPR003959">
    <property type="entry name" value="ATPase_AAA_core"/>
</dbReference>
<dbReference type="AlphaFoldDB" id="A0AAD4PVR3"/>
<dbReference type="GO" id="GO:0005524">
    <property type="term" value="F:ATP binding"/>
    <property type="evidence" value="ECO:0007669"/>
    <property type="project" value="UniProtKB-KW"/>
</dbReference>
<evidence type="ECO:0000256" key="8">
    <source>
        <dbReference type="SAM" id="MobiDB-lite"/>
    </source>
</evidence>
<dbReference type="GO" id="GO:0042254">
    <property type="term" value="P:ribosome biogenesis"/>
    <property type="evidence" value="ECO:0007669"/>
    <property type="project" value="TreeGrafter"/>
</dbReference>
<dbReference type="InterPro" id="IPR027417">
    <property type="entry name" value="P-loop_NTPase"/>
</dbReference>
<evidence type="ECO:0000256" key="3">
    <source>
        <dbReference type="ARBA" id="ARBA00022741"/>
    </source>
</evidence>
<dbReference type="InterPro" id="IPR050168">
    <property type="entry name" value="AAA_ATPase_domain"/>
</dbReference>